<proteinExistence type="predicted"/>
<keyword evidence="2" id="KW-1185">Reference proteome</keyword>
<dbReference type="EMBL" id="WJXZ01000014">
    <property type="protein sequence ID" value="MRS64223.1"/>
    <property type="molecule type" value="Genomic_DNA"/>
</dbReference>
<organism evidence="1 2">
    <name type="scientific">Larkinella terrae</name>
    <dbReference type="NCBI Taxonomy" id="2025311"/>
    <lineage>
        <taxon>Bacteria</taxon>
        <taxon>Pseudomonadati</taxon>
        <taxon>Bacteroidota</taxon>
        <taxon>Cytophagia</taxon>
        <taxon>Cytophagales</taxon>
        <taxon>Spirosomataceae</taxon>
        <taxon>Larkinella</taxon>
    </lineage>
</organism>
<reference evidence="1 2" key="1">
    <citation type="journal article" date="2018" name="Antonie Van Leeuwenhoek">
        <title>Larkinella terrae sp. nov., isolated from soil on Jeju Island, South Korea.</title>
        <authorList>
            <person name="Ten L.N."/>
            <person name="Jeon J."/>
            <person name="Park S.J."/>
            <person name="Park S."/>
            <person name="Lee S.Y."/>
            <person name="Kim M.K."/>
            <person name="Jung H.Y."/>
        </authorList>
    </citation>
    <scope>NUCLEOTIDE SEQUENCE [LARGE SCALE GENOMIC DNA]</scope>
    <source>
        <strain evidence="1 2">KCTC 52001</strain>
    </source>
</reference>
<gene>
    <name evidence="1" type="ORF">GJJ30_23195</name>
</gene>
<accession>A0A7K0EQY4</accession>
<sequence>MAAYIQPRPAKNLEWAFGVSTGFQGWSEAVRRIRFPALIAFDRPEP</sequence>
<protein>
    <submittedName>
        <fullName evidence="1">Uncharacterized protein</fullName>
    </submittedName>
</protein>
<comment type="caution">
    <text evidence="1">The sequence shown here is derived from an EMBL/GenBank/DDBJ whole genome shotgun (WGS) entry which is preliminary data.</text>
</comment>
<dbReference type="AlphaFoldDB" id="A0A7K0EQY4"/>
<evidence type="ECO:0000313" key="1">
    <source>
        <dbReference type="EMBL" id="MRS64223.1"/>
    </source>
</evidence>
<name>A0A7K0EQY4_9BACT</name>
<dbReference type="RefSeq" id="WP_154177585.1">
    <property type="nucleotide sequence ID" value="NZ_WJXZ01000014.1"/>
</dbReference>
<evidence type="ECO:0000313" key="2">
    <source>
        <dbReference type="Proteomes" id="UP000441754"/>
    </source>
</evidence>
<dbReference type="Proteomes" id="UP000441754">
    <property type="component" value="Unassembled WGS sequence"/>
</dbReference>